<dbReference type="Proteomes" id="UP001165121">
    <property type="component" value="Unassembled WGS sequence"/>
</dbReference>
<evidence type="ECO:0000313" key="2">
    <source>
        <dbReference type="EMBL" id="GMF47756.1"/>
    </source>
</evidence>
<feature type="compositionally biased region" description="Pro residues" evidence="1">
    <location>
        <begin position="12"/>
        <end position="21"/>
    </location>
</feature>
<evidence type="ECO:0000256" key="1">
    <source>
        <dbReference type="SAM" id="MobiDB-lite"/>
    </source>
</evidence>
<protein>
    <submittedName>
        <fullName evidence="2">Unnamed protein product</fullName>
    </submittedName>
</protein>
<feature type="compositionally biased region" description="Polar residues" evidence="1">
    <location>
        <begin position="1"/>
        <end position="10"/>
    </location>
</feature>
<gene>
    <name evidence="2" type="ORF">Pfra01_001817200</name>
</gene>
<dbReference type="AlphaFoldDB" id="A0A9W6XY62"/>
<proteinExistence type="predicted"/>
<dbReference type="OrthoDB" id="3799035at2759"/>
<name>A0A9W6XY62_9STRA</name>
<sequence>MSPRVGSNSPPKVGPNVPPVITPAATPTPLNDAAELIYSFVTETHLTPPKPPAKRPRYEEAVNFTELTSEEDIQEHSEHTTRTRSLLAIRYVSEPKSYEAAMKSCYAKQWRIAAEPEFASLMKNETWILVPPPNCRRVLQNRWVFVV</sequence>
<feature type="region of interest" description="Disordered" evidence="1">
    <location>
        <begin position="1"/>
        <end position="28"/>
    </location>
</feature>
<reference evidence="2" key="1">
    <citation type="submission" date="2023-04" db="EMBL/GenBank/DDBJ databases">
        <title>Phytophthora fragariaefolia NBRC 109709.</title>
        <authorList>
            <person name="Ichikawa N."/>
            <person name="Sato H."/>
            <person name="Tonouchi N."/>
        </authorList>
    </citation>
    <scope>NUCLEOTIDE SEQUENCE</scope>
    <source>
        <strain evidence="2">NBRC 109709</strain>
    </source>
</reference>
<organism evidence="2 3">
    <name type="scientific">Phytophthora fragariaefolia</name>
    <dbReference type="NCBI Taxonomy" id="1490495"/>
    <lineage>
        <taxon>Eukaryota</taxon>
        <taxon>Sar</taxon>
        <taxon>Stramenopiles</taxon>
        <taxon>Oomycota</taxon>
        <taxon>Peronosporomycetes</taxon>
        <taxon>Peronosporales</taxon>
        <taxon>Peronosporaceae</taxon>
        <taxon>Phytophthora</taxon>
    </lineage>
</organism>
<comment type="caution">
    <text evidence="2">The sequence shown here is derived from an EMBL/GenBank/DDBJ whole genome shotgun (WGS) entry which is preliminary data.</text>
</comment>
<dbReference type="EMBL" id="BSXT01002197">
    <property type="protein sequence ID" value="GMF47756.1"/>
    <property type="molecule type" value="Genomic_DNA"/>
</dbReference>
<keyword evidence="3" id="KW-1185">Reference proteome</keyword>
<evidence type="ECO:0000313" key="3">
    <source>
        <dbReference type="Proteomes" id="UP001165121"/>
    </source>
</evidence>
<accession>A0A9W6XY62</accession>